<dbReference type="Pfam" id="PF00909">
    <property type="entry name" value="Ammonium_transp"/>
    <property type="match status" value="1"/>
</dbReference>
<feature type="region of interest" description="Disordered" evidence="9">
    <location>
        <begin position="437"/>
        <end position="458"/>
    </location>
</feature>
<evidence type="ECO:0000259" key="10">
    <source>
        <dbReference type="Pfam" id="PF00909"/>
    </source>
</evidence>
<dbReference type="SUPFAM" id="SSF111352">
    <property type="entry name" value="Ammonium transporter"/>
    <property type="match status" value="1"/>
</dbReference>
<protein>
    <recommendedName>
        <fullName evidence="8">Ammonium transporter</fullName>
    </recommendedName>
</protein>
<dbReference type="InterPro" id="IPR024041">
    <property type="entry name" value="NH4_transpt_AmtB-like_dom"/>
</dbReference>
<name>A0A977L372_9CYAN</name>
<keyword evidence="5 8" id="KW-1133">Transmembrane helix</keyword>
<keyword evidence="6 8" id="KW-0472">Membrane</keyword>
<dbReference type="Gene3D" id="1.10.3430.10">
    <property type="entry name" value="Ammonium transporter AmtB like domains"/>
    <property type="match status" value="1"/>
</dbReference>
<evidence type="ECO:0000256" key="9">
    <source>
        <dbReference type="SAM" id="MobiDB-lite"/>
    </source>
</evidence>
<evidence type="ECO:0000256" key="8">
    <source>
        <dbReference type="RuleBase" id="RU362002"/>
    </source>
</evidence>
<feature type="transmembrane region" description="Helical" evidence="8">
    <location>
        <begin position="322"/>
        <end position="344"/>
    </location>
</feature>
<comment type="similarity">
    <text evidence="2 8">Belongs to the ammonia transporter channel (TC 1.A.11.2) family.</text>
</comment>
<dbReference type="AlphaFoldDB" id="A0A977L372"/>
<evidence type="ECO:0000313" key="11">
    <source>
        <dbReference type="EMBL" id="UXE64739.1"/>
    </source>
</evidence>
<feature type="transmembrane region" description="Helical" evidence="8">
    <location>
        <begin position="292"/>
        <end position="310"/>
    </location>
</feature>
<proteinExistence type="inferred from homology"/>
<evidence type="ECO:0000256" key="3">
    <source>
        <dbReference type="ARBA" id="ARBA00022448"/>
    </source>
</evidence>
<feature type="transmembrane region" description="Helical" evidence="8">
    <location>
        <begin position="107"/>
        <end position="125"/>
    </location>
</feature>
<evidence type="ECO:0000256" key="5">
    <source>
        <dbReference type="ARBA" id="ARBA00022989"/>
    </source>
</evidence>
<dbReference type="GO" id="GO:0008519">
    <property type="term" value="F:ammonium channel activity"/>
    <property type="evidence" value="ECO:0007669"/>
    <property type="project" value="InterPro"/>
</dbReference>
<sequence>MSLNTTWVIFAGCLVFIMMAGFALLAAGFCRQKNVVNLLAENLLAFAITTIVFWAIGFGLMFGDGTSLFGINGFFLGGSDTSPNSGSDYEGVFHALSWANIPLQAKFFFQLMLAGIPLSIVAGAVAERIQFLAFLCFSVLLVGFIYPIAGHWIWGDGWLAQLGFWDFAGATVVHSVGGWAAFVGAVLLGPRLGKYKGGESFALPGHNLPLATLGCLMIWLGWFGFNGGATLSASPLVITHILLVTNLAAATGGITAILVAWFYFGKPDLSVMLNGILGGLVSITAICRFVNLGWAALIGAIAGLLVVLAVDFFDRLQIDDPVGVISVHLVCGIWGTLAVALFAIGPKTQLNDNFILYEAGPVKGLLLGGGLPALKQLLIQVLGITSVSFITVLLSWFAWTLLQMTIGLRVSIESEIKGLDISEHGLNAYSGFLLKQDTAPKGPNKSTPALPSQQRSPW</sequence>
<keyword evidence="4 8" id="KW-0812">Transmembrane</keyword>
<evidence type="ECO:0000256" key="1">
    <source>
        <dbReference type="ARBA" id="ARBA00004141"/>
    </source>
</evidence>
<dbReference type="GO" id="GO:0097272">
    <property type="term" value="P:ammonium homeostasis"/>
    <property type="evidence" value="ECO:0007669"/>
    <property type="project" value="TreeGrafter"/>
</dbReference>
<accession>A0A977L372</accession>
<gene>
    <name evidence="11" type="ORF">KA717_20780</name>
</gene>
<dbReference type="PANTHER" id="PTHR11730">
    <property type="entry name" value="AMMONIUM TRANSPORTER"/>
    <property type="match status" value="1"/>
</dbReference>
<evidence type="ECO:0000256" key="2">
    <source>
        <dbReference type="ARBA" id="ARBA00005887"/>
    </source>
</evidence>
<feature type="compositionally biased region" description="Polar residues" evidence="9">
    <location>
        <begin position="444"/>
        <end position="458"/>
    </location>
</feature>
<evidence type="ECO:0000256" key="4">
    <source>
        <dbReference type="ARBA" id="ARBA00022692"/>
    </source>
</evidence>
<dbReference type="NCBIfam" id="TIGR00836">
    <property type="entry name" value="amt"/>
    <property type="match status" value="1"/>
</dbReference>
<organism evidence="11">
    <name type="scientific">Woronichinia naegeliana WA131</name>
    <dbReference type="NCBI Taxonomy" id="2824559"/>
    <lineage>
        <taxon>Bacteria</taxon>
        <taxon>Bacillati</taxon>
        <taxon>Cyanobacteriota</taxon>
        <taxon>Cyanophyceae</taxon>
        <taxon>Synechococcales</taxon>
        <taxon>Coelosphaeriaceae</taxon>
        <taxon>Woronichinia</taxon>
    </lineage>
</organism>
<dbReference type="KEGG" id="wna:KA717_20780"/>
<dbReference type="GO" id="GO:0005886">
    <property type="term" value="C:plasma membrane"/>
    <property type="evidence" value="ECO:0007669"/>
    <property type="project" value="UniProtKB-SubCell"/>
</dbReference>
<keyword evidence="3 8" id="KW-0813">Transport</keyword>
<feature type="transmembrane region" description="Helical" evidence="8">
    <location>
        <begin position="377"/>
        <end position="399"/>
    </location>
</feature>
<feature type="transmembrane region" description="Helical" evidence="8">
    <location>
        <begin position="132"/>
        <end position="155"/>
    </location>
</feature>
<feature type="transmembrane region" description="Helical" evidence="8">
    <location>
        <begin position="6"/>
        <end position="30"/>
    </location>
</feature>
<dbReference type="EMBL" id="CP073041">
    <property type="protein sequence ID" value="UXE64739.1"/>
    <property type="molecule type" value="Genomic_DNA"/>
</dbReference>
<dbReference type="PANTHER" id="PTHR11730:SF89">
    <property type="entry name" value="AMMONIUM TRANSPORTER SLL0108-RELATED"/>
    <property type="match status" value="1"/>
</dbReference>
<keyword evidence="7 8" id="KW-0924">Ammonia transport</keyword>
<feature type="transmembrane region" description="Helical" evidence="8">
    <location>
        <begin position="167"/>
        <end position="188"/>
    </location>
</feature>
<evidence type="ECO:0000256" key="7">
    <source>
        <dbReference type="ARBA" id="ARBA00023177"/>
    </source>
</evidence>
<feature type="transmembrane region" description="Helical" evidence="8">
    <location>
        <begin position="208"/>
        <end position="225"/>
    </location>
</feature>
<reference evidence="11" key="1">
    <citation type="submission" date="2021-04" db="EMBL/GenBank/DDBJ databases">
        <title>Genome sequence of Woronichinia naegeliana from Washington state freshwater lake bloom.</title>
        <authorList>
            <person name="Dreher T.W."/>
        </authorList>
    </citation>
    <scope>NUCLEOTIDE SEQUENCE</scope>
    <source>
        <strain evidence="11">WA131</strain>
    </source>
</reference>
<dbReference type="InterPro" id="IPR001905">
    <property type="entry name" value="Ammonium_transpt"/>
</dbReference>
<evidence type="ECO:0000256" key="6">
    <source>
        <dbReference type="ARBA" id="ARBA00023136"/>
    </source>
</evidence>
<feature type="transmembrane region" description="Helical" evidence="8">
    <location>
        <begin position="42"/>
        <end position="62"/>
    </location>
</feature>
<feature type="transmembrane region" description="Helical" evidence="8">
    <location>
        <begin position="269"/>
        <end position="286"/>
    </location>
</feature>
<comment type="subcellular location">
    <subcellularLocation>
        <location evidence="8">Cell membrane</location>
        <topology evidence="8">Multi-pass membrane protein</topology>
    </subcellularLocation>
    <subcellularLocation>
        <location evidence="1">Membrane</location>
        <topology evidence="1">Multi-pass membrane protein</topology>
    </subcellularLocation>
</comment>
<dbReference type="Proteomes" id="UP001065613">
    <property type="component" value="Chromosome"/>
</dbReference>
<feature type="domain" description="Ammonium transporter AmtB-like" evidence="10">
    <location>
        <begin position="7"/>
        <end position="429"/>
    </location>
</feature>
<dbReference type="InterPro" id="IPR029020">
    <property type="entry name" value="Ammonium/urea_transptr"/>
</dbReference>
<feature type="transmembrane region" description="Helical" evidence="8">
    <location>
        <begin position="237"/>
        <end position="262"/>
    </location>
</feature>